<dbReference type="EMBL" id="RNRV01000056">
    <property type="protein sequence ID" value="MHO06852.1"/>
    <property type="molecule type" value="Genomic_DNA"/>
</dbReference>
<dbReference type="PANTHER" id="PTHR44591">
    <property type="entry name" value="STRESS RESPONSE REGULATOR PROTEIN 1"/>
    <property type="match status" value="1"/>
</dbReference>
<evidence type="ECO:0000256" key="1">
    <source>
        <dbReference type="ARBA" id="ARBA00022553"/>
    </source>
</evidence>
<dbReference type="PROSITE" id="PS50110">
    <property type="entry name" value="RESPONSE_REGULATORY"/>
    <property type="match status" value="1"/>
</dbReference>
<dbReference type="InterPro" id="IPR050595">
    <property type="entry name" value="Bact_response_regulator"/>
</dbReference>
<dbReference type="Pfam" id="PF00072">
    <property type="entry name" value="Response_reg"/>
    <property type="match status" value="1"/>
</dbReference>
<dbReference type="InterPro" id="IPR011006">
    <property type="entry name" value="CheY-like_superfamily"/>
</dbReference>
<feature type="modified residue" description="4-aspartylphosphate" evidence="2">
    <location>
        <position position="61"/>
    </location>
</feature>
<protein>
    <submittedName>
        <fullName evidence="4">Response regulator</fullName>
    </submittedName>
</protein>
<evidence type="ECO:0000256" key="2">
    <source>
        <dbReference type="PROSITE-ProRule" id="PRU00169"/>
    </source>
</evidence>
<dbReference type="PANTHER" id="PTHR44591:SF3">
    <property type="entry name" value="RESPONSE REGULATORY DOMAIN-CONTAINING PROTEIN"/>
    <property type="match status" value="1"/>
</dbReference>
<evidence type="ECO:0000259" key="3">
    <source>
        <dbReference type="PROSITE" id="PS50110"/>
    </source>
</evidence>
<dbReference type="InterPro" id="IPR001789">
    <property type="entry name" value="Sig_transdc_resp-reg_receiver"/>
</dbReference>
<accession>A0A3L0W474</accession>
<organism evidence="4">
    <name type="scientific">Escherichia coli</name>
    <dbReference type="NCBI Taxonomy" id="562"/>
    <lineage>
        <taxon>Bacteria</taxon>
        <taxon>Pseudomonadati</taxon>
        <taxon>Pseudomonadota</taxon>
        <taxon>Gammaproteobacteria</taxon>
        <taxon>Enterobacterales</taxon>
        <taxon>Enterobacteriaceae</taxon>
        <taxon>Escherichia</taxon>
    </lineage>
</organism>
<feature type="domain" description="Response regulatory" evidence="3">
    <location>
        <begin position="5"/>
        <end position="129"/>
    </location>
</feature>
<keyword evidence="1 2" id="KW-0597">Phosphoprotein</keyword>
<dbReference type="Gene3D" id="3.40.50.2300">
    <property type="match status" value="1"/>
</dbReference>
<reference evidence="4" key="1">
    <citation type="submission" date="2018-10" db="EMBL/GenBank/DDBJ databases">
        <authorList>
            <consortium name="NARMS: The National Antimicrobial Resistance Monitoring System"/>
        </authorList>
    </citation>
    <scope>NUCLEOTIDE SEQUENCE [LARGE SCALE GENOMIC DNA]</scope>
    <source>
        <strain evidence="4">CVM N17EC0388</strain>
    </source>
</reference>
<dbReference type="SUPFAM" id="SSF52172">
    <property type="entry name" value="CheY-like"/>
    <property type="match status" value="1"/>
</dbReference>
<dbReference type="AlphaFoldDB" id="A0A3L0W474"/>
<sequence length="157" mass="17680">MDKMNLICVDDQREVLNAISRDLAPLASWLRVEECESAQECLTLMEELDAAGEQIALVVSDHVMPGLSGVELLTRIGLDGRFPHTRKILLTGQATHKDTIAAVNLARIDHYLEKPWQGAELLRVCRCLLTEFVLAAGIDYQSFIKQLDAETLYKKWE</sequence>
<comment type="caution">
    <text evidence="4">The sequence shown here is derived from an EMBL/GenBank/DDBJ whole genome shotgun (WGS) entry which is preliminary data.</text>
</comment>
<name>A0A3L0W474_ECOLX</name>
<proteinExistence type="predicted"/>
<gene>
    <name evidence="4" type="ORF">D9F05_21370</name>
</gene>
<evidence type="ECO:0000313" key="4">
    <source>
        <dbReference type="EMBL" id="MHO06852.1"/>
    </source>
</evidence>
<dbReference type="GO" id="GO:0000160">
    <property type="term" value="P:phosphorelay signal transduction system"/>
    <property type="evidence" value="ECO:0007669"/>
    <property type="project" value="InterPro"/>
</dbReference>
<dbReference type="SMART" id="SM00448">
    <property type="entry name" value="REC"/>
    <property type="match status" value="1"/>
</dbReference>